<keyword evidence="2" id="KW-1185">Reference proteome</keyword>
<organism evidence="1 2">
    <name type="scientific">Ancylostoma ceylanicum</name>
    <dbReference type="NCBI Taxonomy" id="53326"/>
    <lineage>
        <taxon>Eukaryota</taxon>
        <taxon>Metazoa</taxon>
        <taxon>Ecdysozoa</taxon>
        <taxon>Nematoda</taxon>
        <taxon>Chromadorea</taxon>
        <taxon>Rhabditida</taxon>
        <taxon>Rhabditina</taxon>
        <taxon>Rhabditomorpha</taxon>
        <taxon>Strongyloidea</taxon>
        <taxon>Ancylostomatidae</taxon>
        <taxon>Ancylostomatinae</taxon>
        <taxon>Ancylostoma</taxon>
    </lineage>
</organism>
<dbReference type="OrthoDB" id="26899at2759"/>
<dbReference type="EMBL" id="JARK01001409">
    <property type="protein sequence ID" value="EYC06954.1"/>
    <property type="molecule type" value="Genomic_DNA"/>
</dbReference>
<sequence>MHCGPSTFLHGPVKQRSPQRRLRLIHLKGFQFLKTLGFETFHARGLNSWKDPMLRDCDLDVLDRGLQDALKVLKETPLFEEAEESYKKALEEAAKLDVQLAKDDDVLRSMYEKTQNGVAFRIEKLKKQYQDGCSRSDATGAMSGIIANLRSRVPQPLVLLEKIVSELGNRGGS</sequence>
<protein>
    <submittedName>
        <fullName evidence="1">Uncharacterized protein</fullName>
    </submittedName>
</protein>
<gene>
    <name evidence="1" type="primary">Acey_s0073.g794</name>
    <name evidence="1" type="ORF">Y032_0073g794</name>
</gene>
<evidence type="ECO:0000313" key="2">
    <source>
        <dbReference type="Proteomes" id="UP000024635"/>
    </source>
</evidence>
<reference evidence="2" key="1">
    <citation type="journal article" date="2015" name="Nat. Genet.">
        <title>The genome and transcriptome of the zoonotic hookworm Ancylostoma ceylanicum identify infection-specific gene families.</title>
        <authorList>
            <person name="Schwarz E.M."/>
            <person name="Hu Y."/>
            <person name="Antoshechkin I."/>
            <person name="Miller M.M."/>
            <person name="Sternberg P.W."/>
            <person name="Aroian R.V."/>
        </authorList>
    </citation>
    <scope>NUCLEOTIDE SEQUENCE</scope>
    <source>
        <strain evidence="2">HY135</strain>
    </source>
</reference>
<name>A0A016TV90_9BILA</name>
<dbReference type="AlphaFoldDB" id="A0A016TV90"/>
<accession>A0A016TV90</accession>
<evidence type="ECO:0000313" key="1">
    <source>
        <dbReference type="EMBL" id="EYC06954.1"/>
    </source>
</evidence>
<proteinExistence type="predicted"/>
<comment type="caution">
    <text evidence="1">The sequence shown here is derived from an EMBL/GenBank/DDBJ whole genome shotgun (WGS) entry which is preliminary data.</text>
</comment>
<dbReference type="STRING" id="53326.A0A016TV90"/>
<dbReference type="Proteomes" id="UP000024635">
    <property type="component" value="Unassembled WGS sequence"/>
</dbReference>